<evidence type="ECO:0000313" key="2">
    <source>
        <dbReference type="EnsemblMetazoa" id="G8305.1:cds"/>
    </source>
</evidence>
<dbReference type="Proteomes" id="UP000005408">
    <property type="component" value="Unassembled WGS sequence"/>
</dbReference>
<keyword evidence="3" id="KW-1185">Reference proteome</keyword>
<proteinExistence type="predicted"/>
<dbReference type="AlphaFoldDB" id="A0A8W8NUK8"/>
<evidence type="ECO:0000313" key="3">
    <source>
        <dbReference type="Proteomes" id="UP000005408"/>
    </source>
</evidence>
<sequence length="90" mass="9966">MDTNCQLINGRVVCPPVNFVTPRMSDQESDECKSCLVIIVRLSFLPSFRYQYSIDGAGPPPHARVGSKEVPQTLHPSEEEGIGNSSKRTF</sequence>
<organism evidence="2 3">
    <name type="scientific">Magallana gigas</name>
    <name type="common">Pacific oyster</name>
    <name type="synonym">Crassostrea gigas</name>
    <dbReference type="NCBI Taxonomy" id="29159"/>
    <lineage>
        <taxon>Eukaryota</taxon>
        <taxon>Metazoa</taxon>
        <taxon>Spiralia</taxon>
        <taxon>Lophotrochozoa</taxon>
        <taxon>Mollusca</taxon>
        <taxon>Bivalvia</taxon>
        <taxon>Autobranchia</taxon>
        <taxon>Pteriomorphia</taxon>
        <taxon>Ostreida</taxon>
        <taxon>Ostreoidea</taxon>
        <taxon>Ostreidae</taxon>
        <taxon>Magallana</taxon>
    </lineage>
</organism>
<evidence type="ECO:0000256" key="1">
    <source>
        <dbReference type="SAM" id="MobiDB-lite"/>
    </source>
</evidence>
<dbReference type="EnsemblMetazoa" id="G8305.1">
    <property type="protein sequence ID" value="G8305.1:cds"/>
    <property type="gene ID" value="G8305"/>
</dbReference>
<feature type="region of interest" description="Disordered" evidence="1">
    <location>
        <begin position="59"/>
        <end position="90"/>
    </location>
</feature>
<reference evidence="2" key="1">
    <citation type="submission" date="2022-08" db="UniProtKB">
        <authorList>
            <consortium name="EnsemblMetazoa"/>
        </authorList>
    </citation>
    <scope>IDENTIFICATION</scope>
    <source>
        <strain evidence="2">05x7-T-G4-1.051#20</strain>
    </source>
</reference>
<protein>
    <submittedName>
        <fullName evidence="2">Uncharacterized protein</fullName>
    </submittedName>
</protein>
<accession>A0A8W8NUK8</accession>
<name>A0A8W8NUK8_MAGGI</name>